<protein>
    <recommendedName>
        <fullName evidence="4">INO80 complex, subunit Ies4</fullName>
    </recommendedName>
</protein>
<keyword evidence="3" id="KW-1185">Reference proteome</keyword>
<dbReference type="GO" id="GO:0006338">
    <property type="term" value="P:chromatin remodeling"/>
    <property type="evidence" value="ECO:0007669"/>
    <property type="project" value="InterPro"/>
</dbReference>
<dbReference type="OrthoDB" id="4093188at2759"/>
<feature type="region of interest" description="Disordered" evidence="1">
    <location>
        <begin position="1"/>
        <end position="20"/>
    </location>
</feature>
<dbReference type="Pfam" id="PF08193">
    <property type="entry name" value="INO80_Ies4"/>
    <property type="match status" value="1"/>
</dbReference>
<feature type="compositionally biased region" description="Polar residues" evidence="1">
    <location>
        <begin position="232"/>
        <end position="246"/>
    </location>
</feature>
<dbReference type="PANTHER" id="PTHR28061:SF1">
    <property type="entry name" value="INO80 COMPLEX SUBUNIT 4"/>
    <property type="match status" value="1"/>
</dbReference>
<dbReference type="EMBL" id="JAPQKO010000002">
    <property type="protein sequence ID" value="KAJ5180828.1"/>
    <property type="molecule type" value="Genomic_DNA"/>
</dbReference>
<feature type="compositionally biased region" description="Basic residues" evidence="1">
    <location>
        <begin position="122"/>
        <end position="132"/>
    </location>
</feature>
<dbReference type="AlphaFoldDB" id="A0A9W9IMF6"/>
<evidence type="ECO:0008006" key="4">
    <source>
        <dbReference type="Google" id="ProtNLM"/>
    </source>
</evidence>
<evidence type="ECO:0000256" key="1">
    <source>
        <dbReference type="SAM" id="MobiDB-lite"/>
    </source>
</evidence>
<name>A0A9W9IMF6_9EURO</name>
<feature type="compositionally biased region" description="Low complexity" evidence="1">
    <location>
        <begin position="78"/>
        <end position="96"/>
    </location>
</feature>
<dbReference type="Proteomes" id="UP001146351">
    <property type="component" value="Unassembled WGS sequence"/>
</dbReference>
<gene>
    <name evidence="2" type="ORF">N7492_004038</name>
</gene>
<evidence type="ECO:0000313" key="2">
    <source>
        <dbReference type="EMBL" id="KAJ5180828.1"/>
    </source>
</evidence>
<dbReference type="PANTHER" id="PTHR28061">
    <property type="entry name" value="INO EIGHTY SUBUNIT 4"/>
    <property type="match status" value="1"/>
</dbReference>
<feature type="compositionally biased region" description="Polar residues" evidence="1">
    <location>
        <begin position="1"/>
        <end position="10"/>
    </location>
</feature>
<organism evidence="2 3">
    <name type="scientific">Penicillium capsulatum</name>
    <dbReference type="NCBI Taxonomy" id="69766"/>
    <lineage>
        <taxon>Eukaryota</taxon>
        <taxon>Fungi</taxon>
        <taxon>Dikarya</taxon>
        <taxon>Ascomycota</taxon>
        <taxon>Pezizomycotina</taxon>
        <taxon>Eurotiomycetes</taxon>
        <taxon>Eurotiomycetidae</taxon>
        <taxon>Eurotiales</taxon>
        <taxon>Aspergillaceae</taxon>
        <taxon>Penicillium</taxon>
    </lineage>
</organism>
<evidence type="ECO:0000313" key="3">
    <source>
        <dbReference type="Proteomes" id="UP001146351"/>
    </source>
</evidence>
<comment type="caution">
    <text evidence="2">The sequence shown here is derived from an EMBL/GenBank/DDBJ whole genome shotgun (WGS) entry which is preliminary data.</text>
</comment>
<sequence length="269" mass="27409">MPAGSSTTGRANRAAGSKTASSLVVVLKVPSSFLQQLTGDSADRKSLFPANLDKIHDRSSPTSSAGVTAVRPSSADNGSDADATSTPAAAATPGDTPCRKGVPGPKPGNKRANGQTEPAARARGRPGPKKKPRLEEAGDAAKLPPGHRLGPKANTGAINAGLRALDRTGAPCRKWERQPLRLKSFTGITWQLPGWRTENATKTELVDSKVAALESGDSDTKPTLAAPGVDTVNGSSAVPSEKSNSGDGDVTPAPSNLVEPSSPAIVMAA</sequence>
<feature type="region of interest" description="Disordered" evidence="1">
    <location>
        <begin position="51"/>
        <end position="155"/>
    </location>
</feature>
<dbReference type="InterPro" id="IPR013175">
    <property type="entry name" value="INO80_su_Ies4"/>
</dbReference>
<feature type="region of interest" description="Disordered" evidence="1">
    <location>
        <begin position="213"/>
        <end position="269"/>
    </location>
</feature>
<dbReference type="GO" id="GO:0031011">
    <property type="term" value="C:Ino80 complex"/>
    <property type="evidence" value="ECO:0007669"/>
    <property type="project" value="InterPro"/>
</dbReference>
<proteinExistence type="predicted"/>
<reference evidence="2" key="1">
    <citation type="submission" date="2022-11" db="EMBL/GenBank/DDBJ databases">
        <authorList>
            <person name="Petersen C."/>
        </authorList>
    </citation>
    <scope>NUCLEOTIDE SEQUENCE</scope>
    <source>
        <strain evidence="2">IBT 21917</strain>
    </source>
</reference>
<reference evidence="2" key="2">
    <citation type="journal article" date="2023" name="IMA Fungus">
        <title>Comparative genomic study of the Penicillium genus elucidates a diverse pangenome and 15 lateral gene transfer events.</title>
        <authorList>
            <person name="Petersen C."/>
            <person name="Sorensen T."/>
            <person name="Nielsen M.R."/>
            <person name="Sondergaard T.E."/>
            <person name="Sorensen J.L."/>
            <person name="Fitzpatrick D.A."/>
            <person name="Frisvad J.C."/>
            <person name="Nielsen K.L."/>
        </authorList>
    </citation>
    <scope>NUCLEOTIDE SEQUENCE</scope>
    <source>
        <strain evidence="2">IBT 21917</strain>
    </source>
</reference>
<accession>A0A9W9IMF6</accession>